<name>A0A7G2CN57_9TRYP</name>
<keyword evidence="3" id="KW-0378">Hydrolase</keyword>
<evidence type="ECO:0000256" key="1">
    <source>
        <dbReference type="ARBA" id="ARBA00009176"/>
    </source>
</evidence>
<evidence type="ECO:0000313" key="4">
    <source>
        <dbReference type="Proteomes" id="UP000515908"/>
    </source>
</evidence>
<dbReference type="Gene3D" id="3.90.245.10">
    <property type="entry name" value="Ribonucleoside hydrolase-like"/>
    <property type="match status" value="1"/>
</dbReference>
<dbReference type="VEuPathDB" id="TriTrypDB:ADEAN_000786600"/>
<dbReference type="Pfam" id="PF01156">
    <property type="entry name" value="IU_nuc_hydro"/>
    <property type="match status" value="1"/>
</dbReference>
<evidence type="ECO:0000259" key="2">
    <source>
        <dbReference type="Pfam" id="PF01156"/>
    </source>
</evidence>
<dbReference type="InterPro" id="IPR001910">
    <property type="entry name" value="Inosine/uridine_hydrolase_dom"/>
</dbReference>
<reference evidence="3 4" key="1">
    <citation type="submission" date="2020-08" db="EMBL/GenBank/DDBJ databases">
        <authorList>
            <person name="Newling K."/>
            <person name="Davey J."/>
            <person name="Forrester S."/>
        </authorList>
    </citation>
    <scope>NUCLEOTIDE SEQUENCE [LARGE SCALE GENOMIC DNA]</scope>
    <source>
        <strain evidence="4">Crithidia deanei Carvalho (ATCC PRA-265)</strain>
    </source>
</reference>
<dbReference type="SUPFAM" id="SSF53590">
    <property type="entry name" value="Nucleoside hydrolase"/>
    <property type="match status" value="1"/>
</dbReference>
<accession>A0A7G2CN57</accession>
<dbReference type="Proteomes" id="UP000515908">
    <property type="component" value="Chromosome 17"/>
</dbReference>
<feature type="domain" description="Inosine/uridine-preferring nucleoside hydrolase" evidence="2">
    <location>
        <begin position="13"/>
        <end position="230"/>
    </location>
</feature>
<gene>
    <name evidence="3" type="ORF">ADEAN_000786600</name>
</gene>
<dbReference type="InterPro" id="IPR052775">
    <property type="entry name" value="IUN_hydrolase"/>
</dbReference>
<dbReference type="InterPro" id="IPR036452">
    <property type="entry name" value="Ribo_hydro-like"/>
</dbReference>
<dbReference type="GO" id="GO:0016799">
    <property type="term" value="F:hydrolase activity, hydrolyzing N-glycosyl compounds"/>
    <property type="evidence" value="ECO:0007669"/>
    <property type="project" value="InterPro"/>
</dbReference>
<dbReference type="EMBL" id="LR877161">
    <property type="protein sequence ID" value="CAD2220351.1"/>
    <property type="molecule type" value="Genomic_DNA"/>
</dbReference>
<comment type="similarity">
    <text evidence="1">Belongs to the IUNH family.</text>
</comment>
<organism evidence="3 4">
    <name type="scientific">Angomonas deanei</name>
    <dbReference type="NCBI Taxonomy" id="59799"/>
    <lineage>
        <taxon>Eukaryota</taxon>
        <taxon>Discoba</taxon>
        <taxon>Euglenozoa</taxon>
        <taxon>Kinetoplastea</taxon>
        <taxon>Metakinetoplastina</taxon>
        <taxon>Trypanosomatida</taxon>
        <taxon>Trypanosomatidae</taxon>
        <taxon>Strigomonadinae</taxon>
        <taxon>Angomonas</taxon>
    </lineage>
</organism>
<protein>
    <submittedName>
        <fullName evidence="3">Inosine-uridine preferring nucleoside hydrolase, putative</fullName>
    </submittedName>
</protein>
<dbReference type="OrthoDB" id="432381at2759"/>
<dbReference type="PANTHER" id="PTHR46190:SF1">
    <property type="entry name" value="SI:CH211-201H21.5"/>
    <property type="match status" value="1"/>
</dbReference>
<evidence type="ECO:0000313" key="3">
    <source>
        <dbReference type="EMBL" id="CAD2220351.1"/>
    </source>
</evidence>
<dbReference type="PANTHER" id="PTHR46190">
    <property type="entry name" value="SI:CH211-201H21.5-RELATED"/>
    <property type="match status" value="1"/>
</dbReference>
<keyword evidence="4" id="KW-1185">Reference proteome</keyword>
<dbReference type="AlphaFoldDB" id="A0A7G2CN57"/>
<proteinExistence type="inferred from homology"/>
<sequence>MIDTLRSVRLAEGEVVQLICLGPLTNVALAMRIDAEAFNVLGSETEPAVIAMGGAFEAKGNSNMTAEFNIHCDPEAAHVVFHQREMKPVLLVPWETTVDCCMTWRFFDEWVGRLSKTTGPNKTQIFIQKLFQRLETFTRPKEDGTKADTGDAEATQDDTCVIPDAVAVVAALFPDSILDSVDTYCTVELHGRETRGETCFDWYGTEQSMAKRGRWRNCKLTTSVDNSTFLQIMERTVAYPVE</sequence>